<dbReference type="EMBL" id="SORO01000006">
    <property type="protein sequence ID" value="TDY66513.1"/>
    <property type="molecule type" value="Genomic_DNA"/>
</dbReference>
<dbReference type="GeneID" id="79829142"/>
<accession>A0A4V3HHP9</accession>
<gene>
    <name evidence="1" type="ORF">CLV96_3892</name>
</gene>
<comment type="caution">
    <text evidence="1">The sequence shown here is derived from an EMBL/GenBank/DDBJ whole genome shotgun (WGS) entry which is preliminary data.</text>
</comment>
<name>A0A4V3HHP9_LEPME</name>
<dbReference type="RefSeq" id="WP_040917383.1">
    <property type="nucleotide sequence ID" value="NZ_SORO01000006.1"/>
</dbReference>
<protein>
    <submittedName>
        <fullName evidence="1">Uncharacterized protein</fullName>
    </submittedName>
</protein>
<proteinExistence type="predicted"/>
<dbReference type="Proteomes" id="UP000294684">
    <property type="component" value="Unassembled WGS sequence"/>
</dbReference>
<evidence type="ECO:0000313" key="1">
    <source>
        <dbReference type="EMBL" id="TDY66513.1"/>
    </source>
</evidence>
<reference evidence="1 2" key="1">
    <citation type="submission" date="2019-03" db="EMBL/GenBank/DDBJ databases">
        <title>Genomic Encyclopedia of Archaeal and Bacterial Type Strains, Phase II (KMG-II): from individual species to whole genera.</title>
        <authorList>
            <person name="Goeker M."/>
        </authorList>
    </citation>
    <scope>NUCLEOTIDE SEQUENCE [LARGE SCALE GENOMIC DNA]</scope>
    <source>
        <strain evidence="1 2">DSM 21537</strain>
    </source>
</reference>
<organism evidence="1 2">
    <name type="scientific">Leptospira meyeri</name>
    <dbReference type="NCBI Taxonomy" id="29508"/>
    <lineage>
        <taxon>Bacteria</taxon>
        <taxon>Pseudomonadati</taxon>
        <taxon>Spirochaetota</taxon>
        <taxon>Spirochaetia</taxon>
        <taxon>Leptospirales</taxon>
        <taxon>Leptospiraceae</taxon>
        <taxon>Leptospira</taxon>
    </lineage>
</organism>
<sequence length="133" mass="16100">MKYIQYQNQSENFIKFTMESVNRSEIFGLIEELSNFYLLQIFMDEISQNKLENPIEFSRIMLEDDRLKEFTKTIKNKLRAIKMMPEVSFSELLINLPIIEKVYLENYTAQERNDIDELFKKVIRNIILERMKT</sequence>
<dbReference type="AlphaFoldDB" id="A0A4V3HHP9"/>
<evidence type="ECO:0000313" key="2">
    <source>
        <dbReference type="Proteomes" id="UP000294684"/>
    </source>
</evidence>
<keyword evidence="2" id="KW-1185">Reference proteome</keyword>